<reference evidence="11 12" key="1">
    <citation type="journal article" date="2015" name="Genome Biol. Evol.">
        <title>The genome of winter moth (Operophtera brumata) provides a genomic perspective on sexual dimorphism and phenology.</title>
        <authorList>
            <person name="Derks M.F."/>
            <person name="Smit S."/>
            <person name="Salis L."/>
            <person name="Schijlen E."/>
            <person name="Bossers A."/>
            <person name="Mateman C."/>
            <person name="Pijl A.S."/>
            <person name="de Ridder D."/>
            <person name="Groenen M.A."/>
            <person name="Visser M.E."/>
            <person name="Megens H.J."/>
        </authorList>
    </citation>
    <scope>NUCLEOTIDE SEQUENCE [LARGE SCALE GENOMIC DNA]</scope>
    <source>
        <strain evidence="11">WM2013NL</strain>
        <tissue evidence="11">Head and thorax</tissue>
    </source>
</reference>
<feature type="transmembrane region" description="Helical" evidence="10">
    <location>
        <begin position="465"/>
        <end position="486"/>
    </location>
</feature>
<keyword evidence="12" id="KW-1185">Reference proteome</keyword>
<dbReference type="PANTHER" id="PTHR21137">
    <property type="entry name" value="ODORANT RECEPTOR"/>
    <property type="match status" value="1"/>
</dbReference>
<accession>A0A0L7KZH1</accession>
<evidence type="ECO:0000313" key="12">
    <source>
        <dbReference type="Proteomes" id="UP000037510"/>
    </source>
</evidence>
<evidence type="ECO:0000256" key="9">
    <source>
        <dbReference type="ARBA" id="ARBA00023224"/>
    </source>
</evidence>
<keyword evidence="2" id="KW-1003">Cell membrane</keyword>
<feature type="transmembrane region" description="Helical" evidence="10">
    <location>
        <begin position="239"/>
        <end position="260"/>
    </location>
</feature>
<evidence type="ECO:0000256" key="10">
    <source>
        <dbReference type="SAM" id="Phobius"/>
    </source>
</evidence>
<keyword evidence="8 11" id="KW-0675">Receptor</keyword>
<feature type="transmembrane region" description="Helical" evidence="10">
    <location>
        <begin position="498"/>
        <end position="516"/>
    </location>
</feature>
<keyword evidence="5" id="KW-0552">Olfaction</keyword>
<feature type="non-terminal residue" evidence="11">
    <location>
        <position position="1"/>
    </location>
</feature>
<proteinExistence type="predicted"/>
<evidence type="ECO:0000256" key="4">
    <source>
        <dbReference type="ARBA" id="ARBA00022692"/>
    </source>
</evidence>
<feature type="transmembrane region" description="Helical" evidence="10">
    <location>
        <begin position="53"/>
        <end position="71"/>
    </location>
</feature>
<keyword evidence="3" id="KW-0716">Sensory transduction</keyword>
<dbReference type="GO" id="GO:0005886">
    <property type="term" value="C:plasma membrane"/>
    <property type="evidence" value="ECO:0007669"/>
    <property type="project" value="UniProtKB-SubCell"/>
</dbReference>
<gene>
    <name evidence="11" type="ORF">OBRU01_18163</name>
</gene>
<dbReference type="GO" id="GO:0005549">
    <property type="term" value="F:odorant binding"/>
    <property type="evidence" value="ECO:0007669"/>
    <property type="project" value="InterPro"/>
</dbReference>
<sequence>MHEQGRLSEHILGLDMAFNSENLYLNRAKLVMKILGIWVPPANEGFIRKLHRIFMLSLQYLFLMFQAVYIVQVWGDLDAVSQASYLLFTQACLCFKVTVLLVNMDMLKELLRQMDSDIFQPQSETHEKILKFQATRIKKFLLAFMISSQFTCGMWALKPLFDDAGSRKFPFDMWMPVTPEKSPHYHFGYVFQLLTICMSAYMYFAVDSVALSSVIFGCAQIQIIKDKILSLVEDAYHTYLLFQLTGSVGLICMSALRILVVDWRSMQFFSILSYLSVMISQLFVCCWCGHELTATSEDLHTVLYKCIWYEQSLKFKRDLVFAMMRMRRPLVLKAGHYIPLLRQTFVSQLNTMLFLSLPKKTLSLLGIWMLPQRNILFKTYTMFMIAIQISYLVFNLIYIAVVWGDIDQMSEGSYALFTHAVLCSKTINFLFRTDTLRQLLEAMDTRVFASQSEKHHVFLEQVENMFHIAIFFQLCATILIICVLGLRITSEPANNAHFFGTLGYSAVLLTQFYLYCCQDKKFGRTLLIALECMKRPIIFKAEIAKSLNSWGFRIMGETNTSLFLGRPRKILTFFGIWLWSKKNIIFQMYMIFIMITQYSFVVFEMAYIAQVWGDIGAVSEASYLLFTQASVCYKTTAFMVNEKYLVILLDFMESEIKRLCLFFLASASTTCTLWAMIPLFDDAGTKSFPFRIWMPVTPEKSPSYELGYLYQMSAIYISAFLFIAVDSVALSMIMFGCAQLEIVMEKLEQVHRNSGGYVPRQHLLSTDGHSRHHLQYRSSDND</sequence>
<evidence type="ECO:0000256" key="3">
    <source>
        <dbReference type="ARBA" id="ARBA00022606"/>
    </source>
</evidence>
<organism evidence="11 12">
    <name type="scientific">Operophtera brumata</name>
    <name type="common">Winter moth</name>
    <name type="synonym">Phalaena brumata</name>
    <dbReference type="NCBI Taxonomy" id="104452"/>
    <lineage>
        <taxon>Eukaryota</taxon>
        <taxon>Metazoa</taxon>
        <taxon>Ecdysozoa</taxon>
        <taxon>Arthropoda</taxon>
        <taxon>Hexapoda</taxon>
        <taxon>Insecta</taxon>
        <taxon>Pterygota</taxon>
        <taxon>Neoptera</taxon>
        <taxon>Endopterygota</taxon>
        <taxon>Lepidoptera</taxon>
        <taxon>Glossata</taxon>
        <taxon>Ditrysia</taxon>
        <taxon>Geometroidea</taxon>
        <taxon>Geometridae</taxon>
        <taxon>Larentiinae</taxon>
        <taxon>Operophtera</taxon>
    </lineage>
</organism>
<feature type="transmembrane region" description="Helical" evidence="10">
    <location>
        <begin position="661"/>
        <end position="680"/>
    </location>
</feature>
<evidence type="ECO:0000256" key="1">
    <source>
        <dbReference type="ARBA" id="ARBA00004651"/>
    </source>
</evidence>
<evidence type="ECO:0000256" key="8">
    <source>
        <dbReference type="ARBA" id="ARBA00023170"/>
    </source>
</evidence>
<name>A0A0L7KZH1_OPEBR</name>
<comment type="caution">
    <text evidence="11">The sequence shown here is derived from an EMBL/GenBank/DDBJ whole genome shotgun (WGS) entry which is preliminary data.</text>
</comment>
<evidence type="ECO:0000256" key="5">
    <source>
        <dbReference type="ARBA" id="ARBA00022725"/>
    </source>
</evidence>
<keyword evidence="6 10" id="KW-1133">Transmembrane helix</keyword>
<keyword evidence="9" id="KW-0807">Transducer</keyword>
<dbReference type="InterPro" id="IPR004117">
    <property type="entry name" value="7tm6_olfct_rcpt"/>
</dbReference>
<evidence type="ECO:0000256" key="6">
    <source>
        <dbReference type="ARBA" id="ARBA00022989"/>
    </source>
</evidence>
<evidence type="ECO:0000256" key="7">
    <source>
        <dbReference type="ARBA" id="ARBA00023136"/>
    </source>
</evidence>
<feature type="transmembrane region" description="Helical" evidence="10">
    <location>
        <begin position="714"/>
        <end position="737"/>
    </location>
</feature>
<comment type="subcellular location">
    <subcellularLocation>
        <location evidence="1">Cell membrane</location>
        <topology evidence="1">Multi-pass membrane protein</topology>
    </subcellularLocation>
</comment>
<feature type="transmembrane region" description="Helical" evidence="10">
    <location>
        <begin position="588"/>
        <end position="609"/>
    </location>
</feature>
<evidence type="ECO:0000313" key="11">
    <source>
        <dbReference type="EMBL" id="KOB68476.1"/>
    </source>
</evidence>
<keyword evidence="7 10" id="KW-0472">Membrane</keyword>
<feature type="transmembrane region" description="Helical" evidence="10">
    <location>
        <begin position="83"/>
        <end position="104"/>
    </location>
</feature>
<dbReference type="GO" id="GO:0007165">
    <property type="term" value="P:signal transduction"/>
    <property type="evidence" value="ECO:0007669"/>
    <property type="project" value="UniProtKB-KW"/>
</dbReference>
<dbReference type="GO" id="GO:0004984">
    <property type="term" value="F:olfactory receptor activity"/>
    <property type="evidence" value="ECO:0007669"/>
    <property type="project" value="InterPro"/>
</dbReference>
<feature type="transmembrane region" description="Helical" evidence="10">
    <location>
        <begin position="189"/>
        <end position="218"/>
    </location>
</feature>
<feature type="non-terminal residue" evidence="11">
    <location>
        <position position="782"/>
    </location>
</feature>
<protein>
    <submittedName>
        <fullName evidence="11">Odorant receptor</fullName>
    </submittedName>
</protein>
<evidence type="ECO:0000256" key="2">
    <source>
        <dbReference type="ARBA" id="ARBA00022475"/>
    </source>
</evidence>
<dbReference type="Pfam" id="PF02949">
    <property type="entry name" value="7tm_6"/>
    <property type="match status" value="2"/>
</dbReference>
<dbReference type="AlphaFoldDB" id="A0A0L7KZH1"/>
<keyword evidence="4 10" id="KW-0812">Transmembrane</keyword>
<dbReference type="Proteomes" id="UP000037510">
    <property type="component" value="Unassembled WGS sequence"/>
</dbReference>
<feature type="transmembrane region" description="Helical" evidence="10">
    <location>
        <begin position="379"/>
        <end position="401"/>
    </location>
</feature>
<dbReference type="PANTHER" id="PTHR21137:SF35">
    <property type="entry name" value="ODORANT RECEPTOR 19A-RELATED"/>
    <property type="match status" value="1"/>
</dbReference>
<dbReference type="EMBL" id="JTDY01004191">
    <property type="protein sequence ID" value="KOB68476.1"/>
    <property type="molecule type" value="Genomic_DNA"/>
</dbReference>